<dbReference type="AlphaFoldDB" id="A0A0G4PP80"/>
<keyword evidence="2" id="KW-1133">Transmembrane helix</keyword>
<proteinExistence type="predicted"/>
<reference evidence="3 4" key="1">
    <citation type="journal article" date="2014" name="Nat. Commun.">
        <title>Multiple recent horizontal transfers of a large genomic region in cheese making fungi.</title>
        <authorList>
            <person name="Cheeseman K."/>
            <person name="Ropars J."/>
            <person name="Renault P."/>
            <person name="Dupont J."/>
            <person name="Gouzy J."/>
            <person name="Branca A."/>
            <person name="Abraham A.L."/>
            <person name="Ceppi M."/>
            <person name="Conseiller E."/>
            <person name="Debuchy R."/>
            <person name="Malagnac F."/>
            <person name="Goarin A."/>
            <person name="Silar P."/>
            <person name="Lacoste S."/>
            <person name="Sallet E."/>
            <person name="Bensimon A."/>
            <person name="Giraud T."/>
            <person name="Brygoo Y."/>
        </authorList>
    </citation>
    <scope>NUCLEOTIDE SEQUENCE [LARGE SCALE GENOMIC DNA]</scope>
    <source>
        <strain evidence="4">FM 013</strain>
    </source>
</reference>
<dbReference type="Proteomes" id="UP000053732">
    <property type="component" value="Unassembled WGS sequence"/>
</dbReference>
<evidence type="ECO:0000313" key="3">
    <source>
        <dbReference type="EMBL" id="CRL28189.1"/>
    </source>
</evidence>
<organism evidence="3 4">
    <name type="scientific">Penicillium camemberti (strain FM 013)</name>
    <dbReference type="NCBI Taxonomy" id="1429867"/>
    <lineage>
        <taxon>Eukaryota</taxon>
        <taxon>Fungi</taxon>
        <taxon>Dikarya</taxon>
        <taxon>Ascomycota</taxon>
        <taxon>Pezizomycotina</taxon>
        <taxon>Eurotiomycetes</taxon>
        <taxon>Eurotiomycetidae</taxon>
        <taxon>Eurotiales</taxon>
        <taxon>Aspergillaceae</taxon>
        <taxon>Penicillium</taxon>
    </lineage>
</organism>
<keyword evidence="2" id="KW-0472">Membrane</keyword>
<protein>
    <submittedName>
        <fullName evidence="3">Str. FM013</fullName>
    </submittedName>
</protein>
<dbReference type="EMBL" id="HG793159">
    <property type="protein sequence ID" value="CRL28189.1"/>
    <property type="molecule type" value="Genomic_DNA"/>
</dbReference>
<feature type="transmembrane region" description="Helical" evidence="2">
    <location>
        <begin position="41"/>
        <end position="62"/>
    </location>
</feature>
<gene>
    <name evidence="3" type="ORF">PCAMFM013_S026g000054</name>
</gene>
<sequence length="140" mass="15516">MLVMVLHKDQVTTLAMASAATMFSFAVGLAYLGTKPKDQEVLACVATYHVALVVFFITRLSLTNPTYAGLSMKRNANQHYNLELGRCWNLSNDNVRIYRARPFNDNTKPRGSNDELASRDRIPGLGTPPSVGGRVRWKTG</sequence>
<evidence type="ECO:0000256" key="1">
    <source>
        <dbReference type="SAM" id="MobiDB-lite"/>
    </source>
</evidence>
<feature type="transmembrane region" description="Helical" evidence="2">
    <location>
        <begin position="12"/>
        <end position="34"/>
    </location>
</feature>
<keyword evidence="2" id="KW-0812">Transmembrane</keyword>
<keyword evidence="4" id="KW-1185">Reference proteome</keyword>
<feature type="compositionally biased region" description="Basic and acidic residues" evidence="1">
    <location>
        <begin position="107"/>
        <end position="122"/>
    </location>
</feature>
<name>A0A0G4PP80_PENC3</name>
<evidence type="ECO:0000313" key="4">
    <source>
        <dbReference type="Proteomes" id="UP000053732"/>
    </source>
</evidence>
<feature type="region of interest" description="Disordered" evidence="1">
    <location>
        <begin position="101"/>
        <end position="140"/>
    </location>
</feature>
<accession>A0A0G4PP80</accession>
<evidence type="ECO:0000256" key="2">
    <source>
        <dbReference type="SAM" id="Phobius"/>
    </source>
</evidence>